<dbReference type="HOGENOM" id="CLU_126331_4_1_1"/>
<evidence type="ECO:0000313" key="5">
    <source>
        <dbReference type="Proteomes" id="UP000014500"/>
    </source>
</evidence>
<dbReference type="Pfam" id="PF01250">
    <property type="entry name" value="Ribosomal_S6"/>
    <property type="match status" value="1"/>
</dbReference>
<dbReference type="GO" id="GO:0006412">
    <property type="term" value="P:translation"/>
    <property type="evidence" value="ECO:0007669"/>
    <property type="project" value="InterPro"/>
</dbReference>
<dbReference type="EMBL" id="JH432064">
    <property type="status" value="NOT_ANNOTATED_CDS"/>
    <property type="molecule type" value="Genomic_DNA"/>
</dbReference>
<dbReference type="PANTHER" id="PTHR21011">
    <property type="entry name" value="MITOCHONDRIAL 28S RIBOSOMAL PROTEIN S6"/>
    <property type="match status" value="1"/>
</dbReference>
<organism evidence="4 5">
    <name type="scientific">Strigamia maritima</name>
    <name type="common">European centipede</name>
    <name type="synonym">Geophilus maritimus</name>
    <dbReference type="NCBI Taxonomy" id="126957"/>
    <lineage>
        <taxon>Eukaryota</taxon>
        <taxon>Metazoa</taxon>
        <taxon>Ecdysozoa</taxon>
        <taxon>Arthropoda</taxon>
        <taxon>Myriapoda</taxon>
        <taxon>Chilopoda</taxon>
        <taxon>Pleurostigmophora</taxon>
        <taxon>Geophilomorpha</taxon>
        <taxon>Linotaeniidae</taxon>
        <taxon>Strigamia</taxon>
    </lineage>
</organism>
<comment type="similarity">
    <text evidence="1">Belongs to the bacterial ribosomal protein bS6 family.</text>
</comment>
<dbReference type="PANTHER" id="PTHR21011:SF1">
    <property type="entry name" value="SMALL RIBOSOMAL SUBUNIT PROTEIN BS6M"/>
    <property type="match status" value="1"/>
</dbReference>
<dbReference type="GO" id="GO:0003735">
    <property type="term" value="F:structural constituent of ribosome"/>
    <property type="evidence" value="ECO:0007669"/>
    <property type="project" value="InterPro"/>
</dbReference>
<dbReference type="OMA" id="ATHFTIT"/>
<dbReference type="AlphaFoldDB" id="T1JCB3"/>
<name>T1JCB3_STRMM</name>
<protein>
    <recommendedName>
        <fullName evidence="2">Small ribosomal subunit protein bS6m</fullName>
    </recommendedName>
    <alternativeName>
        <fullName evidence="3">28S ribosomal protein S6, mitochondrial</fullName>
    </alternativeName>
</protein>
<dbReference type="InterPro" id="IPR000529">
    <property type="entry name" value="Ribosomal_bS6"/>
</dbReference>
<dbReference type="PhylomeDB" id="T1JCB3"/>
<evidence type="ECO:0000256" key="3">
    <source>
        <dbReference type="ARBA" id="ARBA00035365"/>
    </source>
</evidence>
<keyword evidence="5" id="KW-1185">Reference proteome</keyword>
<reference evidence="5" key="1">
    <citation type="submission" date="2011-05" db="EMBL/GenBank/DDBJ databases">
        <authorList>
            <person name="Richards S.R."/>
            <person name="Qu J."/>
            <person name="Jiang H."/>
            <person name="Jhangiani S.N."/>
            <person name="Agravi P."/>
            <person name="Goodspeed R."/>
            <person name="Gross S."/>
            <person name="Mandapat C."/>
            <person name="Jackson L."/>
            <person name="Mathew T."/>
            <person name="Pu L."/>
            <person name="Thornton R."/>
            <person name="Saada N."/>
            <person name="Wilczek-Boney K.B."/>
            <person name="Lee S."/>
            <person name="Kovar C."/>
            <person name="Wu Y."/>
            <person name="Scherer S.E."/>
            <person name="Worley K.C."/>
            <person name="Muzny D.M."/>
            <person name="Gibbs R."/>
        </authorList>
    </citation>
    <scope>NUCLEOTIDE SEQUENCE</scope>
    <source>
        <strain evidence="5">Brora</strain>
    </source>
</reference>
<dbReference type="InterPro" id="IPR035980">
    <property type="entry name" value="Ribosomal_bS6_sf"/>
</dbReference>
<dbReference type="InterPro" id="IPR014717">
    <property type="entry name" value="Transl_elong_EF1B/ribsomal_bS6"/>
</dbReference>
<dbReference type="Gene3D" id="3.30.70.60">
    <property type="match status" value="1"/>
</dbReference>
<proteinExistence type="inferred from homology"/>
<evidence type="ECO:0000256" key="2">
    <source>
        <dbReference type="ARBA" id="ARBA00035170"/>
    </source>
</evidence>
<dbReference type="GO" id="GO:0070181">
    <property type="term" value="F:small ribosomal subunit rRNA binding"/>
    <property type="evidence" value="ECO:0007669"/>
    <property type="project" value="TreeGrafter"/>
</dbReference>
<accession>T1JCB3</accession>
<dbReference type="STRING" id="126957.T1JCB3"/>
<dbReference type="GO" id="GO:0005763">
    <property type="term" value="C:mitochondrial small ribosomal subunit"/>
    <property type="evidence" value="ECO:0007669"/>
    <property type="project" value="TreeGrafter"/>
</dbReference>
<evidence type="ECO:0000256" key="1">
    <source>
        <dbReference type="ARBA" id="ARBA00009512"/>
    </source>
</evidence>
<sequence>MPSYELLVIFKTMKRPELVTAIKRTAETLWTHGAVLTKLENMGSKTLPYKIRSSGKNHTTGNYFLYHFEAAPSAIGQYMDFYDRDIDIIRPTIALKSERKPHICTLEEELLPPAYRKDVADLLVEGKKNKKQLFKPYVLEIISKPF</sequence>
<reference evidence="4" key="2">
    <citation type="submission" date="2015-02" db="UniProtKB">
        <authorList>
            <consortium name="EnsemblMetazoa"/>
        </authorList>
    </citation>
    <scope>IDENTIFICATION</scope>
</reference>
<dbReference type="eggNOG" id="KOG4708">
    <property type="taxonomic scope" value="Eukaryota"/>
</dbReference>
<dbReference type="CDD" id="cd15465">
    <property type="entry name" value="bS6_mito"/>
    <property type="match status" value="1"/>
</dbReference>
<dbReference type="Proteomes" id="UP000014500">
    <property type="component" value="Unassembled WGS sequence"/>
</dbReference>
<dbReference type="EnsemblMetazoa" id="SMAR011423-RA">
    <property type="protein sequence ID" value="SMAR011423-PA"/>
    <property type="gene ID" value="SMAR011423"/>
</dbReference>
<dbReference type="SUPFAM" id="SSF54995">
    <property type="entry name" value="Ribosomal protein S6"/>
    <property type="match status" value="1"/>
</dbReference>
<evidence type="ECO:0000313" key="4">
    <source>
        <dbReference type="EnsemblMetazoa" id="SMAR011423-PA"/>
    </source>
</evidence>